<proteinExistence type="predicted"/>
<dbReference type="AlphaFoldDB" id="A0A7X0HGG5"/>
<comment type="caution">
    <text evidence="2">The sequence shown here is derived from an EMBL/GenBank/DDBJ whole genome shotgun (WGS) entry which is preliminary data.</text>
</comment>
<dbReference type="InterPro" id="IPR049244">
    <property type="entry name" value="DUF6879"/>
</dbReference>
<dbReference type="EMBL" id="JACHEM010000009">
    <property type="protein sequence ID" value="MBB6437199.1"/>
    <property type="molecule type" value="Genomic_DNA"/>
</dbReference>
<organism evidence="2 3">
    <name type="scientific">Streptomyces candidus</name>
    <dbReference type="NCBI Taxonomy" id="67283"/>
    <lineage>
        <taxon>Bacteria</taxon>
        <taxon>Bacillati</taxon>
        <taxon>Actinomycetota</taxon>
        <taxon>Actinomycetes</taxon>
        <taxon>Kitasatosporales</taxon>
        <taxon>Streptomycetaceae</taxon>
        <taxon>Streptomyces</taxon>
    </lineage>
</organism>
<dbReference type="Pfam" id="PF21806">
    <property type="entry name" value="DUF6879"/>
    <property type="match status" value="1"/>
</dbReference>
<accession>A0A7X0HGG5</accession>
<reference evidence="2 3" key="1">
    <citation type="submission" date="2020-08" db="EMBL/GenBank/DDBJ databases">
        <title>Genomic Encyclopedia of Type Strains, Phase IV (KMG-IV): sequencing the most valuable type-strain genomes for metagenomic binning, comparative biology and taxonomic classification.</title>
        <authorList>
            <person name="Goeker M."/>
        </authorList>
    </citation>
    <scope>NUCLEOTIDE SEQUENCE [LARGE SCALE GENOMIC DNA]</scope>
    <source>
        <strain evidence="2 3">DSM 40141</strain>
    </source>
</reference>
<evidence type="ECO:0000259" key="1">
    <source>
        <dbReference type="Pfam" id="PF21806"/>
    </source>
</evidence>
<protein>
    <recommendedName>
        <fullName evidence="1">DUF6879 domain-containing protein</fullName>
    </recommendedName>
</protein>
<dbReference type="RefSeq" id="WP_185032328.1">
    <property type="nucleotide sequence ID" value="NZ_BNBN01000003.1"/>
</dbReference>
<gene>
    <name evidence="2" type="ORF">HNQ79_003682</name>
</gene>
<sequence>MLDAVSAHRIVDFFETGFRHTAWRLETRREYAADTGTDEYRRFLDGIQPPPDTDGPWFANARAQTGQGKRIERVRLIDEPPTDNQRYLLATTPDNLAAGEDIRYMTRGQAEQLQLPDFDFWLFDSRVLAAFNWDNAERRMELTEDPAAVVRACQARDAAWHHATRYEEFARRVASPM</sequence>
<dbReference type="Proteomes" id="UP000540423">
    <property type="component" value="Unassembled WGS sequence"/>
</dbReference>
<evidence type="ECO:0000313" key="3">
    <source>
        <dbReference type="Proteomes" id="UP000540423"/>
    </source>
</evidence>
<evidence type="ECO:0000313" key="2">
    <source>
        <dbReference type="EMBL" id="MBB6437199.1"/>
    </source>
</evidence>
<feature type="domain" description="DUF6879" evidence="1">
    <location>
        <begin position="12"/>
        <end position="170"/>
    </location>
</feature>
<name>A0A7X0HGG5_9ACTN</name>
<keyword evidence="3" id="KW-1185">Reference proteome</keyword>